<name>A0A6J5L7R6_9CAUD</name>
<dbReference type="Gene3D" id="3.40.1800.10">
    <property type="entry name" value="His-Me finger endonucleases"/>
    <property type="match status" value="1"/>
</dbReference>
<dbReference type="SUPFAM" id="SSF54060">
    <property type="entry name" value="His-Me finger endonucleases"/>
    <property type="match status" value="1"/>
</dbReference>
<evidence type="ECO:0000313" key="1">
    <source>
        <dbReference type="EMBL" id="CAB4129403.1"/>
    </source>
</evidence>
<keyword evidence="1" id="KW-0255">Endonuclease</keyword>
<proteinExistence type="predicted"/>
<dbReference type="InterPro" id="IPR004211">
    <property type="entry name" value="Endonuclease_7"/>
</dbReference>
<dbReference type="InterPro" id="IPR038563">
    <property type="entry name" value="Endonuclease_7_sf"/>
</dbReference>
<dbReference type="GO" id="GO:0004519">
    <property type="term" value="F:endonuclease activity"/>
    <property type="evidence" value="ECO:0007669"/>
    <property type="project" value="UniProtKB-KW"/>
</dbReference>
<reference evidence="1" key="1">
    <citation type="submission" date="2020-04" db="EMBL/GenBank/DDBJ databases">
        <authorList>
            <person name="Chiriac C."/>
            <person name="Salcher M."/>
            <person name="Ghai R."/>
            <person name="Kavagutti S V."/>
        </authorList>
    </citation>
    <scope>NUCLEOTIDE SEQUENCE</scope>
</reference>
<protein>
    <submittedName>
        <fullName evidence="1">Recombination endonuclease VII</fullName>
    </submittedName>
</protein>
<gene>
    <name evidence="1" type="ORF">UFOVP118_43</name>
</gene>
<dbReference type="EMBL" id="LR796234">
    <property type="protein sequence ID" value="CAB4129403.1"/>
    <property type="molecule type" value="Genomic_DNA"/>
</dbReference>
<keyword evidence="1" id="KW-0540">Nuclease</keyword>
<keyword evidence="1" id="KW-0378">Hydrolase</keyword>
<dbReference type="InterPro" id="IPR044925">
    <property type="entry name" value="His-Me_finger_sf"/>
</dbReference>
<organism evidence="1">
    <name type="scientific">uncultured Caudovirales phage</name>
    <dbReference type="NCBI Taxonomy" id="2100421"/>
    <lineage>
        <taxon>Viruses</taxon>
        <taxon>Duplodnaviria</taxon>
        <taxon>Heunggongvirae</taxon>
        <taxon>Uroviricota</taxon>
        <taxon>Caudoviricetes</taxon>
        <taxon>Peduoviridae</taxon>
        <taxon>Maltschvirus</taxon>
        <taxon>Maltschvirus maltsch</taxon>
    </lineage>
</organism>
<accession>A0A6J5L7R6</accession>
<sequence>MKTCTKCGIEKSMSDFGSHSERKDKKQSACKKCCAEATKLWREKNPDAGRALKYKNKYGISILEFDAMFENQKGICAICNQKFKSSVTTCIDHNHETGKVRGLLCHWCNTGMGLFKDSIQTLENAVQYLKYHSPKE</sequence>
<dbReference type="Pfam" id="PF02945">
    <property type="entry name" value="Endonuclease_7"/>
    <property type="match status" value="1"/>
</dbReference>